<protein>
    <recommendedName>
        <fullName evidence="2">histidine kinase</fullName>
        <ecNumber evidence="2">2.7.13.3</ecNumber>
    </recommendedName>
</protein>
<accession>A0AB38YJ07</accession>
<keyword evidence="5" id="KW-0067">ATP-binding</keyword>
<dbReference type="PRINTS" id="PR00344">
    <property type="entry name" value="BCTRLSENSOR"/>
</dbReference>
<dbReference type="InterPro" id="IPR036890">
    <property type="entry name" value="HATPase_C_sf"/>
</dbReference>
<proteinExistence type="predicted"/>
<dbReference type="Pfam" id="PF02518">
    <property type="entry name" value="HATPase_c"/>
    <property type="match status" value="1"/>
</dbReference>
<dbReference type="PANTHER" id="PTHR43065:SF50">
    <property type="entry name" value="HISTIDINE KINASE"/>
    <property type="match status" value="1"/>
</dbReference>
<dbReference type="SUPFAM" id="SSF55785">
    <property type="entry name" value="PYP-like sensor domain (PAS domain)"/>
    <property type="match status" value="1"/>
</dbReference>
<dbReference type="PROSITE" id="PS50109">
    <property type="entry name" value="HIS_KIN"/>
    <property type="match status" value="1"/>
</dbReference>
<organism evidence="5">
    <name type="scientific">Salinispirillum sp. LH 10-3-1</name>
    <dbReference type="NCBI Taxonomy" id="2952525"/>
    <lineage>
        <taxon>Bacteria</taxon>
        <taxon>Pseudomonadati</taxon>
        <taxon>Pseudomonadota</taxon>
        <taxon>Gammaproteobacteria</taxon>
        <taxon>Oceanospirillales</taxon>
        <taxon>Saccharospirillaceae</taxon>
        <taxon>Salinispirillum</taxon>
    </lineage>
</organism>
<dbReference type="GO" id="GO:0000155">
    <property type="term" value="F:phosphorelay sensor kinase activity"/>
    <property type="evidence" value="ECO:0007669"/>
    <property type="project" value="InterPro"/>
</dbReference>
<feature type="domain" description="Histidine kinase" evidence="4">
    <location>
        <begin position="180"/>
        <end position="425"/>
    </location>
</feature>
<dbReference type="InterPro" id="IPR003661">
    <property type="entry name" value="HisK_dim/P_dom"/>
</dbReference>
<dbReference type="InterPro" id="IPR035965">
    <property type="entry name" value="PAS-like_dom_sf"/>
</dbReference>
<dbReference type="Gene3D" id="3.30.450.20">
    <property type="entry name" value="PAS domain"/>
    <property type="match status" value="1"/>
</dbReference>
<dbReference type="Pfam" id="PF08448">
    <property type="entry name" value="PAS_4"/>
    <property type="match status" value="1"/>
</dbReference>
<dbReference type="InterPro" id="IPR003594">
    <property type="entry name" value="HATPase_dom"/>
</dbReference>
<reference evidence="5" key="1">
    <citation type="submission" date="2022-07" db="EMBL/GenBank/DDBJ databases">
        <title>Complete genome sequence of Salinispirillum sp. LH10-3-1 capable of multiple carbohydrate inversion isolated from a soda lake.</title>
        <authorList>
            <person name="Liu J."/>
            <person name="Zhai Y."/>
            <person name="Zhang H."/>
            <person name="Yang H."/>
            <person name="Qu J."/>
            <person name="Li J."/>
        </authorList>
    </citation>
    <scope>NUCLEOTIDE SEQUENCE</scope>
    <source>
        <strain evidence="5">LH 10-3-1</strain>
    </source>
</reference>
<dbReference type="InterPro" id="IPR036097">
    <property type="entry name" value="HisK_dim/P_sf"/>
</dbReference>
<evidence type="ECO:0000256" key="2">
    <source>
        <dbReference type="ARBA" id="ARBA00012438"/>
    </source>
</evidence>
<dbReference type="EMBL" id="CP101717">
    <property type="protein sequence ID" value="WLD58830.1"/>
    <property type="molecule type" value="Genomic_DNA"/>
</dbReference>
<dbReference type="CDD" id="cd00082">
    <property type="entry name" value="HisKA"/>
    <property type="match status" value="1"/>
</dbReference>
<dbReference type="SUPFAM" id="SSF55874">
    <property type="entry name" value="ATPase domain of HSP90 chaperone/DNA topoisomerase II/histidine kinase"/>
    <property type="match status" value="1"/>
</dbReference>
<dbReference type="InterPro" id="IPR005467">
    <property type="entry name" value="His_kinase_dom"/>
</dbReference>
<dbReference type="InterPro" id="IPR013656">
    <property type="entry name" value="PAS_4"/>
</dbReference>
<keyword evidence="5" id="KW-0547">Nucleotide-binding</keyword>
<dbReference type="EC" id="2.7.13.3" evidence="2"/>
<dbReference type="SUPFAM" id="SSF47384">
    <property type="entry name" value="Homodimeric domain of signal transducing histidine kinase"/>
    <property type="match status" value="1"/>
</dbReference>
<dbReference type="GO" id="GO:0005524">
    <property type="term" value="F:ATP binding"/>
    <property type="evidence" value="ECO:0007669"/>
    <property type="project" value="UniProtKB-KW"/>
</dbReference>
<keyword evidence="3" id="KW-0597">Phosphoprotein</keyword>
<dbReference type="Gene3D" id="1.10.287.130">
    <property type="match status" value="1"/>
</dbReference>
<dbReference type="Gene3D" id="3.30.565.10">
    <property type="entry name" value="Histidine kinase-like ATPase, C-terminal domain"/>
    <property type="match status" value="1"/>
</dbReference>
<name>A0AB38YJ07_9GAMM</name>
<dbReference type="InterPro" id="IPR004358">
    <property type="entry name" value="Sig_transdc_His_kin-like_C"/>
</dbReference>
<comment type="catalytic activity">
    <reaction evidence="1">
        <text>ATP + protein L-histidine = ADP + protein N-phospho-L-histidine.</text>
        <dbReference type="EC" id="2.7.13.3"/>
    </reaction>
</comment>
<evidence type="ECO:0000256" key="3">
    <source>
        <dbReference type="ARBA" id="ARBA00022553"/>
    </source>
</evidence>
<evidence type="ECO:0000259" key="4">
    <source>
        <dbReference type="PROSITE" id="PS50109"/>
    </source>
</evidence>
<evidence type="ECO:0000256" key="1">
    <source>
        <dbReference type="ARBA" id="ARBA00000085"/>
    </source>
</evidence>
<dbReference type="RefSeq" id="WP_304996116.1">
    <property type="nucleotide sequence ID" value="NZ_CP101717.1"/>
</dbReference>
<dbReference type="SMART" id="SM00387">
    <property type="entry name" value="HATPase_c"/>
    <property type="match status" value="1"/>
</dbReference>
<evidence type="ECO:0000313" key="5">
    <source>
        <dbReference type="EMBL" id="WLD58830.1"/>
    </source>
</evidence>
<dbReference type="PANTHER" id="PTHR43065">
    <property type="entry name" value="SENSOR HISTIDINE KINASE"/>
    <property type="match status" value="1"/>
</dbReference>
<gene>
    <name evidence="5" type="ORF">NFC81_03300</name>
</gene>
<sequence length="434" mass="48457">MISDEASRLFLDQLSFAVCIVDAEYSVLFANRSYCTRAGMKLDKIVGMSVLELYPEISDYLKRKIDTVFVIESPSFSYWEQRPHVFPFKSSRPVSGDEELMYQNLEIIPISDGDVGGLLACLCVYDVTLQASQHLELQRLKDELQKEHAAQKVLITKLEDTRGQLMQSEKMASIGQLAAGIAHEINNPLGFITSNVQSLQHYLHKYHEVIDGLDKLLSDVATPEMLKARDALYEATQLAFMRTDSIDLIQESQEGSERVMSIVTSLKDFSHIDNSDWAMANLVAGIESTLKIVNNQIKYSIDVIRDFAPDVPEIYCQPMQLNQVVLNLLINASQAMEGKGEIRISLQRSGDDYVKLGVKDTGTGIEPDHMNRLFEPFFTTKEVGSGTGLGLSVSYSIIKAHQGTIEVASELGKGTEFTLTLPVDYRKLPEGVEQ</sequence>
<dbReference type="AlphaFoldDB" id="A0AB38YJ07"/>